<gene>
    <name evidence="1" type="ORF">DPMN_169090</name>
</gene>
<evidence type="ECO:0000313" key="1">
    <source>
        <dbReference type="EMBL" id="KAH3790882.1"/>
    </source>
</evidence>
<reference evidence="1" key="2">
    <citation type="submission" date="2020-11" db="EMBL/GenBank/DDBJ databases">
        <authorList>
            <person name="McCartney M.A."/>
            <person name="Auch B."/>
            <person name="Kono T."/>
            <person name="Mallez S."/>
            <person name="Becker A."/>
            <person name="Gohl D.M."/>
            <person name="Silverstein K.A.T."/>
            <person name="Koren S."/>
            <person name="Bechman K.B."/>
            <person name="Herman A."/>
            <person name="Abrahante J.E."/>
            <person name="Garbe J."/>
        </authorList>
    </citation>
    <scope>NUCLEOTIDE SEQUENCE</scope>
    <source>
        <strain evidence="1">Duluth1</strain>
        <tissue evidence="1">Whole animal</tissue>
    </source>
</reference>
<dbReference type="Proteomes" id="UP000828390">
    <property type="component" value="Unassembled WGS sequence"/>
</dbReference>
<comment type="caution">
    <text evidence="1">The sequence shown here is derived from an EMBL/GenBank/DDBJ whole genome shotgun (WGS) entry which is preliminary data.</text>
</comment>
<protein>
    <submittedName>
        <fullName evidence="1">Uncharacterized protein</fullName>
    </submittedName>
</protein>
<sequence length="64" mass="7552">MTNVIEVKVHDKSTSCTNTTTRLRNLARRHLASDYQASFPYWEHQYFQQQSLGEFDFRLSIDVA</sequence>
<reference evidence="1" key="1">
    <citation type="journal article" date="2019" name="bioRxiv">
        <title>The Genome of the Zebra Mussel, Dreissena polymorpha: A Resource for Invasive Species Research.</title>
        <authorList>
            <person name="McCartney M.A."/>
            <person name="Auch B."/>
            <person name="Kono T."/>
            <person name="Mallez S."/>
            <person name="Zhang Y."/>
            <person name="Obille A."/>
            <person name="Becker A."/>
            <person name="Abrahante J.E."/>
            <person name="Garbe J."/>
            <person name="Badalamenti J.P."/>
            <person name="Herman A."/>
            <person name="Mangelson H."/>
            <person name="Liachko I."/>
            <person name="Sullivan S."/>
            <person name="Sone E.D."/>
            <person name="Koren S."/>
            <person name="Silverstein K.A.T."/>
            <person name="Beckman K.B."/>
            <person name="Gohl D.M."/>
        </authorList>
    </citation>
    <scope>NUCLEOTIDE SEQUENCE</scope>
    <source>
        <strain evidence="1">Duluth1</strain>
        <tissue evidence="1">Whole animal</tissue>
    </source>
</reference>
<proteinExistence type="predicted"/>
<evidence type="ECO:0000313" key="2">
    <source>
        <dbReference type="Proteomes" id="UP000828390"/>
    </source>
</evidence>
<name>A0A9D4J097_DREPO</name>
<keyword evidence="2" id="KW-1185">Reference proteome</keyword>
<dbReference type="EMBL" id="JAIWYP010000008">
    <property type="protein sequence ID" value="KAH3790882.1"/>
    <property type="molecule type" value="Genomic_DNA"/>
</dbReference>
<dbReference type="AlphaFoldDB" id="A0A9D4J097"/>
<accession>A0A9D4J097</accession>
<organism evidence="1 2">
    <name type="scientific">Dreissena polymorpha</name>
    <name type="common">Zebra mussel</name>
    <name type="synonym">Mytilus polymorpha</name>
    <dbReference type="NCBI Taxonomy" id="45954"/>
    <lineage>
        <taxon>Eukaryota</taxon>
        <taxon>Metazoa</taxon>
        <taxon>Spiralia</taxon>
        <taxon>Lophotrochozoa</taxon>
        <taxon>Mollusca</taxon>
        <taxon>Bivalvia</taxon>
        <taxon>Autobranchia</taxon>
        <taxon>Heteroconchia</taxon>
        <taxon>Euheterodonta</taxon>
        <taxon>Imparidentia</taxon>
        <taxon>Neoheterodontei</taxon>
        <taxon>Myida</taxon>
        <taxon>Dreissenoidea</taxon>
        <taxon>Dreissenidae</taxon>
        <taxon>Dreissena</taxon>
    </lineage>
</organism>